<sequence>MGNTSSQEAPRASSRKLSKPKVAGRDGPKSRVSPSAPASNLAIPPIKAAEFSNSYLVGTVPISASQRASFDILSPGTAVFHENPLADPANGDSTTTTSEPKSPKQIAAIELSRAERLERRRSTGHGSVNGGIPLPRVPSTHGNRHSVQGVTRTPSVQTTRTLTGTRDVASSVEDPIPRSQSLVERRASLHSRSNSRGGESQDAVCNLRRNSSTPQPELVPPHRTRSETSLYPPHRRRSLIMTPGIATRAETPKLRRKASFRRSMEPTEPVSTGDSVDSKSSRHMSLPVLPSKSEMADRAPTPTEAEYKQLGGIVFGTLRITNGAPSPSPGQEPGEVDFYTAKATSTGQMETPGKQFLLPGSHSEWDGLEMQGKRRHPQLTIEPASSRSSLLSKAPPVVDPEGQPLPPSPLSPRASTYCSMITPQLPVTVRPPTPELQITSKHAAIDDRLFEEEEENSRRPESAEPDLQVIEVAQKFNVGMKSPTRPNLVDVSRKDSGYVSNTSQSSRKTLSTVDSGYSSNVSVRSVRQKHNMPDAPDYISSDSATGEQSDSSPGGNMFSGGENLLRIEGTPTPPEERLQPSISSKDDNSMSTPRTSTSSVSHSIIRLPSLRSGKSREQKQIRRSPSQDRPKTSGSLLQRVTSPVGASNNGPRMSGLRRLLSGGSRKGLATSYAVHEFDTAVPSVPTAVEEKLQGHSARFPTAPKRLALRAEPSKDSLGTILSVEDPSETGSVERSPLPQNALQPDLETHDHTKSVSLTRLERRKSARLSVSSVSGSITGAATSILSPKSVPNPRNIIRRRSTMDDRTRRTSRNRAELDFDDDVLIDNSVVGEQDFMVPNLRQNAGNSAFDQALLGISDHGRYPVPENQSWMREPYVDPKATRRHPQLRSQKSAPDVRQTMAGHLSPVFERDSVKMASRTPPPISLQTRGSKKKRGGPKNNRRQSTPGGMPQYRPNVPRDPYDSQSSVPSSSEDLSHYSYAAPPPPMPAGPYPQATPLPPSAHWNAPPPKTRRPLFGQRYSFDGHGYRPPSTHQQKSALAPMPSREQNKDHWMPNRQSHGRQQSYGSQSDSDHYQHRRPSSSRISVDGQNAPFRVLHSYNSPAYKDIPIWG</sequence>
<proteinExistence type="predicted"/>
<dbReference type="AlphaFoldDB" id="A0AA39L8A3"/>
<feature type="region of interest" description="Disordered" evidence="1">
    <location>
        <begin position="79"/>
        <end position="237"/>
    </location>
</feature>
<feature type="compositionally biased region" description="Low complexity" evidence="1">
    <location>
        <begin position="963"/>
        <end position="972"/>
    </location>
</feature>
<feature type="region of interest" description="Disordered" evidence="1">
    <location>
        <begin position="251"/>
        <end position="285"/>
    </location>
</feature>
<feature type="compositionally biased region" description="Polar residues" evidence="1">
    <location>
        <begin position="632"/>
        <end position="651"/>
    </location>
</feature>
<organism evidence="2 3">
    <name type="scientific">Sarocladium strictum</name>
    <name type="common">Black bundle disease fungus</name>
    <name type="synonym">Acremonium strictum</name>
    <dbReference type="NCBI Taxonomy" id="5046"/>
    <lineage>
        <taxon>Eukaryota</taxon>
        <taxon>Fungi</taxon>
        <taxon>Dikarya</taxon>
        <taxon>Ascomycota</taxon>
        <taxon>Pezizomycotina</taxon>
        <taxon>Sordariomycetes</taxon>
        <taxon>Hypocreomycetidae</taxon>
        <taxon>Hypocreales</taxon>
        <taxon>Sarocladiaceae</taxon>
        <taxon>Sarocladium</taxon>
    </lineage>
</organism>
<feature type="region of interest" description="Disordered" evidence="1">
    <location>
        <begin position="865"/>
        <end position="1092"/>
    </location>
</feature>
<dbReference type="EMBL" id="JAPDFR010000003">
    <property type="protein sequence ID" value="KAK0387813.1"/>
    <property type="molecule type" value="Genomic_DNA"/>
</dbReference>
<reference evidence="2" key="1">
    <citation type="submission" date="2022-10" db="EMBL/GenBank/DDBJ databases">
        <title>Determination and structural analysis of whole genome sequence of Sarocladium strictum F4-1.</title>
        <authorList>
            <person name="Hu L."/>
            <person name="Jiang Y."/>
        </authorList>
    </citation>
    <scope>NUCLEOTIDE SEQUENCE</scope>
    <source>
        <strain evidence="2">F4-1</strain>
    </source>
</reference>
<feature type="compositionally biased region" description="Polar residues" evidence="1">
    <location>
        <begin position="589"/>
        <end position="602"/>
    </location>
</feature>
<feature type="region of interest" description="Disordered" evidence="1">
    <location>
        <begin position="1"/>
        <end position="42"/>
    </location>
</feature>
<dbReference type="Proteomes" id="UP001175261">
    <property type="component" value="Unassembled WGS sequence"/>
</dbReference>
<accession>A0AA39L8A3</accession>
<feature type="region of interest" description="Disordered" evidence="1">
    <location>
        <begin position="710"/>
        <end position="756"/>
    </location>
</feature>
<feature type="compositionally biased region" description="Basic residues" evidence="1">
    <location>
        <begin position="929"/>
        <end position="941"/>
    </location>
</feature>
<gene>
    <name evidence="2" type="ORF">NLU13_4058</name>
</gene>
<keyword evidence="3" id="KW-1185">Reference proteome</keyword>
<feature type="compositionally biased region" description="Polar residues" evidence="1">
    <location>
        <begin position="1054"/>
        <end position="1068"/>
    </location>
</feature>
<feature type="compositionally biased region" description="Polar residues" evidence="1">
    <location>
        <begin position="540"/>
        <end position="554"/>
    </location>
</feature>
<feature type="region of interest" description="Disordered" evidence="1">
    <location>
        <begin position="783"/>
        <end position="811"/>
    </location>
</feature>
<evidence type="ECO:0000313" key="3">
    <source>
        <dbReference type="Proteomes" id="UP001175261"/>
    </source>
</evidence>
<feature type="compositionally biased region" description="Basic and acidic residues" evidence="1">
    <location>
        <begin position="574"/>
        <end position="588"/>
    </location>
</feature>
<feature type="compositionally biased region" description="Pro residues" evidence="1">
    <location>
        <begin position="981"/>
        <end position="999"/>
    </location>
</feature>
<comment type="caution">
    <text evidence="2">The sequence shown here is derived from an EMBL/GenBank/DDBJ whole genome shotgun (WGS) entry which is preliminary data.</text>
</comment>
<feature type="region of interest" description="Disordered" evidence="1">
    <location>
        <begin position="349"/>
        <end position="659"/>
    </location>
</feature>
<feature type="compositionally biased region" description="Polar residues" evidence="1">
    <location>
        <begin position="413"/>
        <end position="422"/>
    </location>
</feature>
<feature type="compositionally biased region" description="Basic and acidic residues" evidence="1">
    <location>
        <begin position="801"/>
        <end position="811"/>
    </location>
</feature>
<feature type="compositionally biased region" description="Basic and acidic residues" evidence="1">
    <location>
        <begin position="614"/>
        <end position="631"/>
    </location>
</feature>
<feature type="compositionally biased region" description="Polar residues" evidence="1">
    <location>
        <begin position="498"/>
        <end position="525"/>
    </location>
</feature>
<feature type="compositionally biased region" description="Polar residues" evidence="1">
    <location>
        <begin position="728"/>
        <end position="742"/>
    </location>
</feature>
<protein>
    <submittedName>
        <fullName evidence="2">Uncharacterized protein</fullName>
    </submittedName>
</protein>
<evidence type="ECO:0000313" key="2">
    <source>
        <dbReference type="EMBL" id="KAK0387813.1"/>
    </source>
</evidence>
<name>A0AA39L8A3_SARSR</name>
<feature type="compositionally biased region" description="Basic and acidic residues" evidence="1">
    <location>
        <begin position="112"/>
        <end position="121"/>
    </location>
</feature>
<feature type="compositionally biased region" description="Polar residues" evidence="1">
    <location>
        <begin position="145"/>
        <end position="164"/>
    </location>
</feature>
<evidence type="ECO:0000256" key="1">
    <source>
        <dbReference type="SAM" id="MobiDB-lite"/>
    </source>
</evidence>